<dbReference type="InterPro" id="IPR036388">
    <property type="entry name" value="WH-like_DNA-bd_sf"/>
</dbReference>
<dbReference type="InterPro" id="IPR003018">
    <property type="entry name" value="GAF"/>
</dbReference>
<dbReference type="Gene3D" id="1.10.10.10">
    <property type="entry name" value="Winged helix-like DNA-binding domain superfamily/Winged helix DNA-binding domain"/>
    <property type="match status" value="1"/>
</dbReference>
<evidence type="ECO:0000256" key="4">
    <source>
        <dbReference type="ARBA" id="ARBA00023163"/>
    </source>
</evidence>
<dbReference type="SUPFAM" id="SSF55781">
    <property type="entry name" value="GAF domain-like"/>
    <property type="match status" value="1"/>
</dbReference>
<dbReference type="InterPro" id="IPR029016">
    <property type="entry name" value="GAF-like_dom_sf"/>
</dbReference>
<keyword evidence="1" id="KW-0808">Transferase</keyword>
<sequence>MVPLFQHNPPGARHASRHEDRGRTNVEGNIVRCKELVAAILELSNVDTESLDEELYLNALVRHSVILLRADDAGVLIADEDGRLSAVAATSENALVPMLMQLRGEDGPSIESYRRREPRSLPDLHAGDRWKAFGNASRKAGFSAVHAIPLSLRDDTLGTLTLYRRRTGPIEAGDALLGAALTGLATLHLQAGRALARSTSLNGQLKTALQTRIVIEQAKGILAERLELDMEGAFEAMRAYARYQRRRLDDVAREVICNSPTVARIVNHSAEPTARGGRR</sequence>
<dbReference type="Gene3D" id="3.30.450.40">
    <property type="match status" value="1"/>
</dbReference>
<evidence type="ECO:0000256" key="1">
    <source>
        <dbReference type="ARBA" id="ARBA00022679"/>
    </source>
</evidence>
<protein>
    <submittedName>
        <fullName evidence="7">GAF and ANTAR domain-containing protein</fullName>
    </submittedName>
</protein>
<dbReference type="SUPFAM" id="SSF52172">
    <property type="entry name" value="CheY-like"/>
    <property type="match status" value="1"/>
</dbReference>
<dbReference type="SMART" id="SM01012">
    <property type="entry name" value="ANTAR"/>
    <property type="match status" value="1"/>
</dbReference>
<evidence type="ECO:0000256" key="3">
    <source>
        <dbReference type="ARBA" id="ARBA00023015"/>
    </source>
</evidence>
<evidence type="ECO:0000259" key="6">
    <source>
        <dbReference type="PROSITE" id="PS50921"/>
    </source>
</evidence>
<proteinExistence type="predicted"/>
<accession>A0ABT2J9X1</accession>
<dbReference type="InterPro" id="IPR011006">
    <property type="entry name" value="CheY-like_superfamily"/>
</dbReference>
<evidence type="ECO:0000313" key="8">
    <source>
        <dbReference type="Proteomes" id="UP001156441"/>
    </source>
</evidence>
<dbReference type="PROSITE" id="PS50921">
    <property type="entry name" value="ANTAR"/>
    <property type="match status" value="1"/>
</dbReference>
<organism evidence="7 8">
    <name type="scientific">Actinophytocola gossypii</name>
    <dbReference type="NCBI Taxonomy" id="2812003"/>
    <lineage>
        <taxon>Bacteria</taxon>
        <taxon>Bacillati</taxon>
        <taxon>Actinomycetota</taxon>
        <taxon>Actinomycetes</taxon>
        <taxon>Pseudonocardiales</taxon>
        <taxon>Pseudonocardiaceae</taxon>
    </lineage>
</organism>
<dbReference type="RefSeq" id="WP_260191973.1">
    <property type="nucleotide sequence ID" value="NZ_JAFFZE010000012.1"/>
</dbReference>
<feature type="region of interest" description="Disordered" evidence="5">
    <location>
        <begin position="1"/>
        <end position="23"/>
    </location>
</feature>
<dbReference type="InterPro" id="IPR005561">
    <property type="entry name" value="ANTAR"/>
</dbReference>
<dbReference type="Pfam" id="PF01590">
    <property type="entry name" value="GAF"/>
    <property type="match status" value="1"/>
</dbReference>
<feature type="domain" description="ANTAR" evidence="6">
    <location>
        <begin position="195"/>
        <end position="256"/>
    </location>
</feature>
<evidence type="ECO:0000256" key="5">
    <source>
        <dbReference type="SAM" id="MobiDB-lite"/>
    </source>
</evidence>
<dbReference type="Proteomes" id="UP001156441">
    <property type="component" value="Unassembled WGS sequence"/>
</dbReference>
<keyword evidence="3" id="KW-0805">Transcription regulation</keyword>
<reference evidence="7 8" key="1">
    <citation type="submission" date="2021-02" db="EMBL/GenBank/DDBJ databases">
        <title>Actinophytocola xerophila sp. nov., isolated from soil of cotton cropping field.</title>
        <authorList>
            <person name="Huang R."/>
            <person name="Chen X."/>
            <person name="Ge X."/>
            <person name="Liu W."/>
        </authorList>
    </citation>
    <scope>NUCLEOTIDE SEQUENCE [LARGE SCALE GENOMIC DNA]</scope>
    <source>
        <strain evidence="7 8">S1-96</strain>
    </source>
</reference>
<comment type="caution">
    <text evidence="7">The sequence shown here is derived from an EMBL/GenBank/DDBJ whole genome shotgun (WGS) entry which is preliminary data.</text>
</comment>
<dbReference type="Pfam" id="PF03861">
    <property type="entry name" value="ANTAR"/>
    <property type="match status" value="1"/>
</dbReference>
<keyword evidence="8" id="KW-1185">Reference proteome</keyword>
<keyword evidence="4" id="KW-0804">Transcription</keyword>
<evidence type="ECO:0000256" key="2">
    <source>
        <dbReference type="ARBA" id="ARBA00022777"/>
    </source>
</evidence>
<keyword evidence="2" id="KW-0418">Kinase</keyword>
<gene>
    <name evidence="7" type="ORF">JT362_15765</name>
</gene>
<evidence type="ECO:0000313" key="7">
    <source>
        <dbReference type="EMBL" id="MCT2584581.1"/>
    </source>
</evidence>
<dbReference type="EMBL" id="JAFFZE010000012">
    <property type="protein sequence ID" value="MCT2584581.1"/>
    <property type="molecule type" value="Genomic_DNA"/>
</dbReference>
<name>A0ABT2J9X1_9PSEU</name>